<feature type="transmembrane region" description="Helical" evidence="6">
    <location>
        <begin position="333"/>
        <end position="357"/>
    </location>
</feature>
<evidence type="ECO:0000313" key="8">
    <source>
        <dbReference type="Proteomes" id="UP000239772"/>
    </source>
</evidence>
<dbReference type="GO" id="GO:0043190">
    <property type="term" value="C:ATP-binding cassette (ABC) transporter complex"/>
    <property type="evidence" value="ECO:0007669"/>
    <property type="project" value="InterPro"/>
</dbReference>
<keyword evidence="8" id="KW-1185">Reference proteome</keyword>
<evidence type="ECO:0000256" key="6">
    <source>
        <dbReference type="SAM" id="Phobius"/>
    </source>
</evidence>
<dbReference type="EMBL" id="PVZS01000006">
    <property type="protein sequence ID" value="PSC05687.1"/>
    <property type="molecule type" value="Genomic_DNA"/>
</dbReference>
<reference evidence="8" key="1">
    <citation type="submission" date="2018-03" db="EMBL/GenBank/DDBJ databases">
        <authorList>
            <person name="Sun L."/>
            <person name="Liu H."/>
            <person name="Chen W."/>
            <person name="Huang K."/>
            <person name="Liu W."/>
            <person name="Gao X."/>
        </authorList>
    </citation>
    <scope>NUCLEOTIDE SEQUENCE [LARGE SCALE GENOMIC DNA]</scope>
    <source>
        <strain evidence="8">SH9</strain>
    </source>
</reference>
<comment type="subcellular location">
    <subcellularLocation>
        <location evidence="1">Cell membrane</location>
        <topology evidence="1">Multi-pass membrane protein</topology>
    </subcellularLocation>
</comment>
<accession>A0A2T1HVL1</accession>
<comment type="caution">
    <text evidence="7">The sequence shown here is derived from an EMBL/GenBank/DDBJ whole genome shotgun (WGS) entry which is preliminary data.</text>
</comment>
<feature type="transmembrane region" description="Helical" evidence="6">
    <location>
        <begin position="304"/>
        <end position="321"/>
    </location>
</feature>
<sequence>MLIGPTLGRYLAARFVRAITGVFVTVFALIYTLDFVELVRRTSDVADLSTPLLAELSLFRTPTVAEQILPFAVLFGSMAALLNLSRKLELVVMRSAGVSVWQFLATPLLVAVGIGLFAATVYNPVSARLKERAIQVETAKLGRSKTAGEKELWIRQRSLDGQAIIRAERSMEAGTRLSRVTVFEFNKDGSFLDRVEAREALLRDGFWELQDARLTGVGMEPQSFASYNVATALTPDQVRNSFSSADSVPFWELPGLVEKTEAAGLDATRYRLQFQSLLARPLLFVAMVFIAASVSLRFFRFGGVAKMVLGGVTAGFVLYVVTHLVEDLGAAGLLSATVAAWSPAVVGCLLGTLALLYQEDG</sequence>
<keyword evidence="2" id="KW-1003">Cell membrane</keyword>
<evidence type="ECO:0000256" key="2">
    <source>
        <dbReference type="ARBA" id="ARBA00022475"/>
    </source>
</evidence>
<keyword evidence="4 6" id="KW-1133">Transmembrane helix</keyword>
<protein>
    <submittedName>
        <fullName evidence="7">LPS export ABC transporter permease LptG</fullName>
    </submittedName>
</protein>
<dbReference type="OrthoDB" id="9798468at2"/>
<dbReference type="GO" id="GO:0015920">
    <property type="term" value="P:lipopolysaccharide transport"/>
    <property type="evidence" value="ECO:0007669"/>
    <property type="project" value="TreeGrafter"/>
</dbReference>
<dbReference type="Pfam" id="PF03739">
    <property type="entry name" value="LptF_LptG"/>
    <property type="match status" value="1"/>
</dbReference>
<dbReference type="NCBIfam" id="TIGR04408">
    <property type="entry name" value="LptG_lptG"/>
    <property type="match status" value="1"/>
</dbReference>
<evidence type="ECO:0000256" key="1">
    <source>
        <dbReference type="ARBA" id="ARBA00004651"/>
    </source>
</evidence>
<dbReference type="InterPro" id="IPR005495">
    <property type="entry name" value="LptG/LptF_permease"/>
</dbReference>
<feature type="transmembrane region" description="Helical" evidence="6">
    <location>
        <begin position="100"/>
        <end position="122"/>
    </location>
</feature>
<dbReference type="AlphaFoldDB" id="A0A2T1HVL1"/>
<keyword evidence="5 6" id="KW-0472">Membrane</keyword>
<dbReference type="RefSeq" id="WP_106335930.1">
    <property type="nucleotide sequence ID" value="NZ_PVZS01000006.1"/>
</dbReference>
<keyword evidence="3 6" id="KW-0812">Transmembrane</keyword>
<dbReference type="Proteomes" id="UP000239772">
    <property type="component" value="Unassembled WGS sequence"/>
</dbReference>
<evidence type="ECO:0000313" key="7">
    <source>
        <dbReference type="EMBL" id="PSC05687.1"/>
    </source>
</evidence>
<evidence type="ECO:0000256" key="5">
    <source>
        <dbReference type="ARBA" id="ARBA00023136"/>
    </source>
</evidence>
<proteinExistence type="predicted"/>
<feature type="transmembrane region" description="Helical" evidence="6">
    <location>
        <begin position="15"/>
        <end position="33"/>
    </location>
</feature>
<gene>
    <name evidence="7" type="primary">lptG</name>
    <name evidence="7" type="ORF">SLNSH_06820</name>
</gene>
<evidence type="ECO:0000256" key="3">
    <source>
        <dbReference type="ARBA" id="ARBA00022692"/>
    </source>
</evidence>
<dbReference type="GO" id="GO:0055085">
    <property type="term" value="P:transmembrane transport"/>
    <property type="evidence" value="ECO:0007669"/>
    <property type="project" value="InterPro"/>
</dbReference>
<dbReference type="PANTHER" id="PTHR33529">
    <property type="entry name" value="SLR0882 PROTEIN-RELATED"/>
    <property type="match status" value="1"/>
</dbReference>
<organism evidence="7 8">
    <name type="scientific">Alsobacter soli</name>
    <dbReference type="NCBI Taxonomy" id="2109933"/>
    <lineage>
        <taxon>Bacteria</taxon>
        <taxon>Pseudomonadati</taxon>
        <taxon>Pseudomonadota</taxon>
        <taxon>Alphaproteobacteria</taxon>
        <taxon>Hyphomicrobiales</taxon>
        <taxon>Alsobacteraceae</taxon>
        <taxon>Alsobacter</taxon>
    </lineage>
</organism>
<evidence type="ECO:0000256" key="4">
    <source>
        <dbReference type="ARBA" id="ARBA00022989"/>
    </source>
</evidence>
<feature type="transmembrane region" description="Helical" evidence="6">
    <location>
        <begin position="68"/>
        <end position="85"/>
    </location>
</feature>
<dbReference type="PANTHER" id="PTHR33529:SF2">
    <property type="entry name" value="LIPOPOLYSACCHARIDE EXPORT SYSTEM PERMEASE PROTEIN LPTG"/>
    <property type="match status" value="1"/>
</dbReference>
<dbReference type="InterPro" id="IPR030923">
    <property type="entry name" value="LptG"/>
</dbReference>
<feature type="transmembrane region" description="Helical" evidence="6">
    <location>
        <begin position="277"/>
        <end position="298"/>
    </location>
</feature>
<name>A0A2T1HVL1_9HYPH</name>